<feature type="compositionally biased region" description="Pro residues" evidence="2">
    <location>
        <begin position="918"/>
        <end position="932"/>
    </location>
</feature>
<keyword evidence="4" id="KW-1185">Reference proteome</keyword>
<dbReference type="InterPro" id="IPR050426">
    <property type="entry name" value="Glycosyltransferase_28"/>
</dbReference>
<protein>
    <submittedName>
        <fullName evidence="3">Uncharacterized UDP-glucosyltransferase YdhE</fullName>
    </submittedName>
</protein>
<reference evidence="3 4" key="1">
    <citation type="submission" date="2024-02" db="EMBL/GenBank/DDBJ databases">
        <authorList>
            <person name="Chen Y."/>
            <person name="Shah S."/>
            <person name="Dougan E. K."/>
            <person name="Thang M."/>
            <person name="Chan C."/>
        </authorList>
    </citation>
    <scope>NUCLEOTIDE SEQUENCE [LARGE SCALE GENOMIC DNA]</scope>
</reference>
<dbReference type="EMBL" id="CAXAMM010013448">
    <property type="protein sequence ID" value="CAK9031458.1"/>
    <property type="molecule type" value="Genomic_DNA"/>
</dbReference>
<evidence type="ECO:0000313" key="4">
    <source>
        <dbReference type="Proteomes" id="UP001642464"/>
    </source>
</evidence>
<gene>
    <name evidence="3" type="ORF">SCF082_LOCUS19652</name>
</gene>
<dbReference type="CDD" id="cd03784">
    <property type="entry name" value="GT1_Gtf-like"/>
    <property type="match status" value="1"/>
</dbReference>
<dbReference type="InterPro" id="IPR002213">
    <property type="entry name" value="UDP_glucos_trans"/>
</dbReference>
<dbReference type="PANTHER" id="PTHR48050">
    <property type="entry name" value="STEROL 3-BETA-GLUCOSYLTRANSFERASE"/>
    <property type="match status" value="1"/>
</dbReference>
<feature type="region of interest" description="Disordered" evidence="2">
    <location>
        <begin position="1043"/>
        <end position="1072"/>
    </location>
</feature>
<feature type="region of interest" description="Disordered" evidence="2">
    <location>
        <begin position="905"/>
        <end position="932"/>
    </location>
</feature>
<dbReference type="Gene3D" id="3.40.50.2000">
    <property type="entry name" value="Glycogen Phosphorylase B"/>
    <property type="match status" value="3"/>
</dbReference>
<proteinExistence type="predicted"/>
<feature type="compositionally biased region" description="Polar residues" evidence="2">
    <location>
        <begin position="1058"/>
        <end position="1072"/>
    </location>
</feature>
<name>A0ABP0KYX2_9DINO</name>
<evidence type="ECO:0000256" key="2">
    <source>
        <dbReference type="SAM" id="MobiDB-lite"/>
    </source>
</evidence>
<evidence type="ECO:0000256" key="1">
    <source>
        <dbReference type="ARBA" id="ARBA00022679"/>
    </source>
</evidence>
<dbReference type="Pfam" id="PF00201">
    <property type="entry name" value="UDPGT"/>
    <property type="match status" value="1"/>
</dbReference>
<keyword evidence="1" id="KW-0808">Transferase</keyword>
<sequence>MMTMLEDDLCDPSMIEESGWVIVKGAVSERTAAQGDWRVLPHLSSKERVLLRLRRRLRCRGLRGIGTHAGRGKVPEAEATGVGWKTRIGFEVDFWPKKMWARPDFKCTFGHAVHYLCREQMREAIEDTGARYHNDYEVQLELYQNRKPSLYGAIESLQEEHGMTNESLSKGRLMLHELAVELKLPGTLRWLREICADLVVCCPIVNLEAPLAAKVVQVPCVPLLTTAGPGSAKLFWENILRALGLTAEELLEERSQFQGLFDCLARLKRVYGLELHVEDTLKPLGLLRSCLLSQMTLVTTLDFLADPCPAELREAYAGHHFSYVGPLLDRPGAKRVSNFKVDAVNAAAVCAQRTKKEELTPFLEQRAMALAEAARADGRAIVLVSLGTIITGDHSDYGWNAHFTVDGEKRGISGKELCHAAWQGVFDVFGTGEALVLLAQGPQADALEALEIPANVFCSPTLPQVDLLRLGVELFLTHGGQNSFMEALSQGCPLVVCPGFADQPVNAAKAEALGIGLKVDRPMGPLEEAADAIARYRSATAGALRKVKSEPSFKEMAMKYAASFSATDGVSLAVHALLQLADAHSSRLGGGRLEGEVSAVSVSRSRYLRVTCKEDAWKRGMGLRAQLLDTYLQKRAVHIDHCLVCQRAGAGPPSNWAIHLVAPTHFKEIGKLCAENVDIDGVIRDWSQEWQIPRGRVKFNYIDGSIWMCKGTASGAPTGIWGQQAATSAPMPPISSAGHVPAMCPANTSSSPATSGPCCAARGRAGSLIDLCPKPDTWYVYREHVGIPTLRGGDYSTCQWLQSKGNWKRAMQDAVNALHPILEQYQIYPDCKFCPSAGDFCGHLPASKHFTHLSDRLRPNIDIVKVATDRDWTEEWLVPGGAVRWFHITGAIMILKGNPSAAPRDKWSKLPSVDAPALPAPPHPPAPAPAPYPALPAPQSISEAEFFWRNRLESDPVEIEATLARLPVRPEDLGCSICRIGFENLAQFRQHLESVEHFKRLSLEAGYPQQVKVNQNRMMQNFQNRNGQRMMLNHFTLKLEAPGTLSQPAQQVPRVRTESQIGSTGSSVSEAY</sequence>
<dbReference type="PANTHER" id="PTHR48050:SF13">
    <property type="entry name" value="STEROL 3-BETA-GLUCOSYLTRANSFERASE UGT80A2"/>
    <property type="match status" value="1"/>
</dbReference>
<comment type="caution">
    <text evidence="3">The sequence shown here is derived from an EMBL/GenBank/DDBJ whole genome shotgun (WGS) entry which is preliminary data.</text>
</comment>
<dbReference type="SUPFAM" id="SSF53756">
    <property type="entry name" value="UDP-Glycosyltransferase/glycogen phosphorylase"/>
    <property type="match status" value="1"/>
</dbReference>
<dbReference type="Proteomes" id="UP001642464">
    <property type="component" value="Unassembled WGS sequence"/>
</dbReference>
<organism evidence="3 4">
    <name type="scientific">Durusdinium trenchii</name>
    <dbReference type="NCBI Taxonomy" id="1381693"/>
    <lineage>
        <taxon>Eukaryota</taxon>
        <taxon>Sar</taxon>
        <taxon>Alveolata</taxon>
        <taxon>Dinophyceae</taxon>
        <taxon>Suessiales</taxon>
        <taxon>Symbiodiniaceae</taxon>
        <taxon>Durusdinium</taxon>
    </lineage>
</organism>
<accession>A0ABP0KYX2</accession>
<evidence type="ECO:0000313" key="3">
    <source>
        <dbReference type="EMBL" id="CAK9031458.1"/>
    </source>
</evidence>